<dbReference type="NCBIfam" id="TIGR00724">
    <property type="entry name" value="urea_amlyse_rel"/>
    <property type="match status" value="1"/>
</dbReference>
<dbReference type="Pfam" id="PF02786">
    <property type="entry name" value="CPSase_L_D2"/>
    <property type="match status" value="1"/>
</dbReference>
<feature type="domain" description="Lipoyl-binding" evidence="8">
    <location>
        <begin position="984"/>
        <end position="1070"/>
    </location>
</feature>
<accession>A0A8S1J7C1</accession>
<dbReference type="InterPro" id="IPR014084">
    <property type="entry name" value="Urea_COase"/>
</dbReference>
<organism evidence="11 12">
    <name type="scientific">Ostreobium quekettii</name>
    <dbReference type="NCBI Taxonomy" id="121088"/>
    <lineage>
        <taxon>Eukaryota</taxon>
        <taxon>Viridiplantae</taxon>
        <taxon>Chlorophyta</taxon>
        <taxon>core chlorophytes</taxon>
        <taxon>Ulvophyceae</taxon>
        <taxon>TCBD clade</taxon>
        <taxon>Bryopsidales</taxon>
        <taxon>Ostreobineae</taxon>
        <taxon>Ostreobiaceae</taxon>
        <taxon>Ostreobium</taxon>
    </lineage>
</organism>
<dbReference type="EMBL" id="CAJHUC010001668">
    <property type="protein sequence ID" value="CAD7701958.1"/>
    <property type="molecule type" value="Genomic_DNA"/>
</dbReference>
<dbReference type="InterPro" id="IPR011053">
    <property type="entry name" value="Single_hybrid_motif"/>
</dbReference>
<keyword evidence="12" id="KW-1185">Reference proteome</keyword>
<dbReference type="GO" id="GO:0046872">
    <property type="term" value="F:metal ion binding"/>
    <property type="evidence" value="ECO:0007669"/>
    <property type="project" value="InterPro"/>
</dbReference>
<dbReference type="GO" id="GO:0016787">
    <property type="term" value="F:hydrolase activity"/>
    <property type="evidence" value="ECO:0007669"/>
    <property type="project" value="UniProtKB-KW"/>
</dbReference>
<reference evidence="11" key="1">
    <citation type="submission" date="2020-12" db="EMBL/GenBank/DDBJ databases">
        <authorList>
            <person name="Iha C."/>
        </authorList>
    </citation>
    <scope>NUCLEOTIDE SEQUENCE</scope>
</reference>
<dbReference type="SMART" id="SM00796">
    <property type="entry name" value="AHS1"/>
    <property type="match status" value="1"/>
</dbReference>
<evidence type="ECO:0000256" key="5">
    <source>
        <dbReference type="ARBA" id="ARBA00023267"/>
    </source>
</evidence>
<evidence type="ECO:0000256" key="1">
    <source>
        <dbReference type="ARBA" id="ARBA00022598"/>
    </source>
</evidence>
<evidence type="ECO:0000259" key="8">
    <source>
        <dbReference type="PROSITE" id="PS50968"/>
    </source>
</evidence>
<dbReference type="SUPFAM" id="SSF51230">
    <property type="entry name" value="Single hybrid motif"/>
    <property type="match status" value="1"/>
</dbReference>
<dbReference type="PROSITE" id="PS50975">
    <property type="entry name" value="ATP_GRASP"/>
    <property type="match status" value="1"/>
</dbReference>
<evidence type="ECO:0000256" key="3">
    <source>
        <dbReference type="ARBA" id="ARBA00022801"/>
    </source>
</evidence>
<dbReference type="InterPro" id="IPR005479">
    <property type="entry name" value="CPAse_ATP-bd"/>
</dbReference>
<dbReference type="CDD" id="cd06850">
    <property type="entry name" value="biotinyl_domain"/>
    <property type="match status" value="1"/>
</dbReference>
<name>A0A8S1J7C1_9CHLO</name>
<dbReference type="PROSITE" id="PS50979">
    <property type="entry name" value="BC"/>
    <property type="match status" value="1"/>
</dbReference>
<dbReference type="SUPFAM" id="SSF50891">
    <property type="entry name" value="Cyclophilin-like"/>
    <property type="match status" value="2"/>
</dbReference>
<dbReference type="SUPFAM" id="SSF160467">
    <property type="entry name" value="PH0987 N-terminal domain-like"/>
    <property type="match status" value="1"/>
</dbReference>
<keyword evidence="4 6" id="KW-0067">ATP-binding</keyword>
<dbReference type="InterPro" id="IPR011761">
    <property type="entry name" value="ATP-grasp"/>
</dbReference>
<protein>
    <submittedName>
        <fullName evidence="11">Uncharacterized protein</fullName>
    </submittedName>
</protein>
<keyword evidence="3" id="KW-0378">Hydrolase</keyword>
<dbReference type="Pfam" id="PF02785">
    <property type="entry name" value="Biotin_carb_C"/>
    <property type="match status" value="1"/>
</dbReference>
<keyword evidence="7" id="KW-0175">Coiled coil</keyword>
<dbReference type="InterPro" id="IPR003778">
    <property type="entry name" value="CT_A_B"/>
</dbReference>
<dbReference type="InterPro" id="IPR011764">
    <property type="entry name" value="Biotin_carboxylation_dom"/>
</dbReference>
<evidence type="ECO:0000256" key="4">
    <source>
        <dbReference type="ARBA" id="ARBA00022840"/>
    </source>
</evidence>
<keyword evidence="5" id="KW-0092">Biotin</keyword>
<dbReference type="Proteomes" id="UP000708148">
    <property type="component" value="Unassembled WGS sequence"/>
</dbReference>
<evidence type="ECO:0000313" key="12">
    <source>
        <dbReference type="Proteomes" id="UP000708148"/>
    </source>
</evidence>
<dbReference type="Gene3D" id="2.40.50.100">
    <property type="match status" value="1"/>
</dbReference>
<dbReference type="Gene3D" id="3.30.1360.40">
    <property type="match status" value="1"/>
</dbReference>
<dbReference type="PANTHER" id="PTHR18866:SF128">
    <property type="entry name" value="UREA AMIDOLYASE"/>
    <property type="match status" value="1"/>
</dbReference>
<evidence type="ECO:0000313" key="11">
    <source>
        <dbReference type="EMBL" id="CAD7701958.1"/>
    </source>
</evidence>
<dbReference type="InterPro" id="IPR003833">
    <property type="entry name" value="CT_C_D"/>
</dbReference>
<comment type="caution">
    <text evidence="11">The sequence shown here is derived from an EMBL/GenBank/DDBJ whole genome shotgun (WGS) entry which is preliminary data.</text>
</comment>
<dbReference type="PANTHER" id="PTHR18866">
    <property type="entry name" value="CARBOXYLASE:PYRUVATE/ACETYL-COA/PROPIONYL-COA CARBOXYLASE"/>
    <property type="match status" value="1"/>
</dbReference>
<dbReference type="Pfam" id="PF00364">
    <property type="entry name" value="Biotin_lipoyl"/>
    <property type="match status" value="1"/>
</dbReference>
<sequence>MGIYLCYTEEELVSKFETAAKQGEAFFGNAGVFVEKYVQHAHHVEVQIFGDGKGCVVHLGERECSIQRRHQKILEETPSVLVTEDIRERLTAAAVRLCSAVKYRSAGTVEFLVDSDTKEFYFLEVNTRLQVEHGITEMVNGGVDLVEWMLRVQLEDLPAADFSPKTDLSSFTSRRSGWAIEVRVCAEDPTKDFTPSPGVLGQVAFPEDLPGVRVDTWIETGTAVSTFYDSLLGKVMVHADTREAAISMLETALAQTHIKGIPTNLGFLRSLIASEKFKSGNTTTRFLEDFEMVPDQIEVLDAGMQTTVQDYPGRVGLWHVGVPPSGAMDDFSFQLANALVGNDSKAAGLEFTLKGPTLKFTCDSLIALTGAHFEALLDEVPVPWWTSVKVQAGQVLRVKGTDGDNGVRGYLAVWGGLDVPDYLGSKSTFPGGNLGGHQGRALRVGDTINIQPVAAGLCDGVAVPLDWRPELPGLGKPWEVQVLPGPQAAPDYFVEEDIKDLYNTQYVVHYNSNRLGVRFQGPRPRWARKDGGEGGSHPSNVHDHVYAIGTINYTGDMPIVLTCDGPSLGGFVCPATIISTELWKMGQVRPNDAVVWCQTTLESAYSKCRKRKLMMRLLCSVAQGKASVDDAVAELSGAEFDVPEMPEAKAVLKRLSQWCHPGAQYRLAGDRYVLVEYGPMELDINLRVRVHMLEKWLADRKVEGLVETNPGVRSCMIEYDQVKLPLSSLLSLLDEAESALPDVHNLELPVRVLHLPMAFNEKWTHEAIHKYTRSVRNDAPYLPSNVDFVARNNGLDGADDVKSIVMGASYMVLGLGDVYLGAPCAVPVDPRHRLVVPKYNPARTFTPEGAVGIGGSYMCIYPMSSPGGYQLVGRTLPIWNTFGRIEPFNTAKPWLLEIFDQVRFYEVTEDELEQARFEFAAGQAKIKIEEEVFKMKEYNEMVESVKEETSAMRAKQRAAMAVQMDLDAQSLKRLNEAETSKSSMASMGASDLANFDDDDKYVKVLSRVMGNIWDILVKEGDKVDVGQTVIVLEAMKMEYAITTPSAGTVRAITVERSQLAEQGTTLVVVEV</sequence>
<dbReference type="SMART" id="SM00878">
    <property type="entry name" value="Biotin_carb_C"/>
    <property type="match status" value="1"/>
</dbReference>
<dbReference type="SUPFAM" id="SSF51246">
    <property type="entry name" value="Rudiment single hybrid motif"/>
    <property type="match status" value="1"/>
</dbReference>
<dbReference type="GO" id="GO:0005524">
    <property type="term" value="F:ATP binding"/>
    <property type="evidence" value="ECO:0007669"/>
    <property type="project" value="UniProtKB-UniRule"/>
</dbReference>
<dbReference type="Pfam" id="PF02682">
    <property type="entry name" value="CT_C_D"/>
    <property type="match status" value="1"/>
</dbReference>
<dbReference type="SMART" id="SM00797">
    <property type="entry name" value="AHS2"/>
    <property type="match status" value="1"/>
</dbReference>
<keyword evidence="1" id="KW-0436">Ligase</keyword>
<dbReference type="InterPro" id="IPR005482">
    <property type="entry name" value="Biotin_COase_C"/>
</dbReference>
<evidence type="ECO:0000256" key="7">
    <source>
        <dbReference type="SAM" id="Coils"/>
    </source>
</evidence>
<gene>
    <name evidence="11" type="ORF">OSTQU699_LOCUS7315</name>
</gene>
<dbReference type="InterPro" id="IPR000089">
    <property type="entry name" value="Biotin_lipoyl"/>
</dbReference>
<proteinExistence type="predicted"/>
<dbReference type="InterPro" id="IPR050856">
    <property type="entry name" value="Biotin_carboxylase_complex"/>
</dbReference>
<evidence type="ECO:0000259" key="10">
    <source>
        <dbReference type="PROSITE" id="PS50979"/>
    </source>
</evidence>
<dbReference type="AlphaFoldDB" id="A0A8S1J7C1"/>
<dbReference type="NCBIfam" id="TIGR02712">
    <property type="entry name" value="urea_carbox"/>
    <property type="match status" value="1"/>
</dbReference>
<dbReference type="PROSITE" id="PS50968">
    <property type="entry name" value="BIOTINYL_LIPOYL"/>
    <property type="match status" value="1"/>
</dbReference>
<dbReference type="Pfam" id="PF02626">
    <property type="entry name" value="CT_A_B"/>
    <property type="match status" value="1"/>
</dbReference>
<dbReference type="GO" id="GO:0016874">
    <property type="term" value="F:ligase activity"/>
    <property type="evidence" value="ECO:0007669"/>
    <property type="project" value="UniProtKB-KW"/>
</dbReference>
<dbReference type="InterPro" id="IPR011054">
    <property type="entry name" value="Rudment_hybrid_motif"/>
</dbReference>
<evidence type="ECO:0000259" key="9">
    <source>
        <dbReference type="PROSITE" id="PS50975"/>
    </source>
</evidence>
<dbReference type="Gene3D" id="2.40.100.10">
    <property type="entry name" value="Cyclophilin-like"/>
    <property type="match status" value="2"/>
</dbReference>
<dbReference type="PROSITE" id="PS00867">
    <property type="entry name" value="CPSASE_2"/>
    <property type="match status" value="1"/>
</dbReference>
<evidence type="ECO:0000256" key="2">
    <source>
        <dbReference type="ARBA" id="ARBA00022741"/>
    </source>
</evidence>
<feature type="coiled-coil region" evidence="7">
    <location>
        <begin position="928"/>
        <end position="955"/>
    </location>
</feature>
<feature type="domain" description="Biotin carboxylation" evidence="10">
    <location>
        <begin position="1"/>
        <end position="292"/>
    </location>
</feature>
<dbReference type="SUPFAM" id="SSF56059">
    <property type="entry name" value="Glutathione synthetase ATP-binding domain-like"/>
    <property type="match status" value="1"/>
</dbReference>
<dbReference type="Gene3D" id="3.30.470.20">
    <property type="entry name" value="ATP-grasp fold, B domain"/>
    <property type="match status" value="1"/>
</dbReference>
<dbReference type="OrthoDB" id="196847at2759"/>
<evidence type="ECO:0000256" key="6">
    <source>
        <dbReference type="PROSITE-ProRule" id="PRU00409"/>
    </source>
</evidence>
<dbReference type="InterPro" id="IPR029000">
    <property type="entry name" value="Cyclophilin-like_dom_sf"/>
</dbReference>
<keyword evidence="2 6" id="KW-0547">Nucleotide-binding</keyword>
<feature type="domain" description="ATP-grasp" evidence="9">
    <location>
        <begin position="32"/>
        <end position="154"/>
    </location>
</feature>